<dbReference type="InterPro" id="IPR036719">
    <property type="entry name" value="Neuro-gated_channel_TM_sf"/>
</dbReference>
<reference evidence="9 10" key="1">
    <citation type="journal article" date="2021" name="Elife">
        <title>Chloroplast acquisition without the gene transfer in kleptoplastic sea slugs, Plakobranchus ocellatus.</title>
        <authorList>
            <person name="Maeda T."/>
            <person name="Takahashi S."/>
            <person name="Yoshida T."/>
            <person name="Shimamura S."/>
            <person name="Takaki Y."/>
            <person name="Nagai Y."/>
            <person name="Toyoda A."/>
            <person name="Suzuki Y."/>
            <person name="Arimoto A."/>
            <person name="Ishii H."/>
            <person name="Satoh N."/>
            <person name="Nishiyama T."/>
            <person name="Hasebe M."/>
            <person name="Maruyama T."/>
            <person name="Minagawa J."/>
            <person name="Obokata J."/>
            <person name="Shigenobu S."/>
        </authorList>
    </citation>
    <scope>NUCLEOTIDE SEQUENCE [LARGE SCALE GENOMIC DNA]</scope>
</reference>
<evidence type="ECO:0000256" key="3">
    <source>
        <dbReference type="ARBA" id="ARBA00022989"/>
    </source>
</evidence>
<dbReference type="Gene3D" id="2.70.170.10">
    <property type="entry name" value="Neurotransmitter-gated ion-channel ligand-binding domain"/>
    <property type="match status" value="2"/>
</dbReference>
<dbReference type="Proteomes" id="UP000762676">
    <property type="component" value="Unassembled WGS sequence"/>
</dbReference>
<evidence type="ECO:0000313" key="9">
    <source>
        <dbReference type="EMBL" id="GFS00140.1"/>
    </source>
</evidence>
<dbReference type="InterPro" id="IPR006202">
    <property type="entry name" value="Neur_chan_lig-bd"/>
</dbReference>
<dbReference type="GO" id="GO:0016020">
    <property type="term" value="C:membrane"/>
    <property type="evidence" value="ECO:0007669"/>
    <property type="project" value="UniProtKB-SubCell"/>
</dbReference>
<keyword evidence="3 6" id="KW-1133">Transmembrane helix</keyword>
<comment type="subcellular location">
    <subcellularLocation>
        <location evidence="1">Membrane</location>
        <topology evidence="1">Multi-pass membrane protein</topology>
    </subcellularLocation>
</comment>
<feature type="domain" description="Neurotransmitter-gated ion-channel transmembrane" evidence="8">
    <location>
        <begin position="216"/>
        <end position="289"/>
    </location>
</feature>
<dbReference type="SUPFAM" id="SSF63712">
    <property type="entry name" value="Nicotinic receptor ligand binding domain-like"/>
    <property type="match status" value="1"/>
</dbReference>
<sequence>MTVFFFLTSPVRAACLLAASEQWSVANETGLRAGLLAGYNSNTDLSAIDEDTIPARVNYEGQVSWQPPAILSMSCDMDSTFFPFDRQTCSIQVGGLGKVRVNCFQRQLQHAMVGNRDPRPPDLESDALTAPPRCPSPYACLFKSCPQLTSFGYTMNEVSIMTEEGVRMDFYTENGDWDIKSMKTTRSVFYDGGFPYSMVKLSLEAKRRSTFHWINIIIPILVNSFLCCFVFLLPADSGEKMGYSLTCLLAFVVLLTLLAADMPTSAKHTSLLVVVVVVIVVVVVVEVVVEVEVEEVEVEVGVEVEVVVVVLVLNLHFHFKDDEIHPVKGRALKWTKFAMLLLRDKRLKKADGKVHPAYHTESGRPPSYESEERPPTKTPVHRMSSASGNNEDEDDLKVTWKIVAEVIDGVCLRIYTTFIGLLTFVFLLAMVLGDA</sequence>
<feature type="region of interest" description="Disordered" evidence="5">
    <location>
        <begin position="354"/>
        <end position="392"/>
    </location>
</feature>
<organism evidence="9 10">
    <name type="scientific">Elysia marginata</name>
    <dbReference type="NCBI Taxonomy" id="1093978"/>
    <lineage>
        <taxon>Eukaryota</taxon>
        <taxon>Metazoa</taxon>
        <taxon>Spiralia</taxon>
        <taxon>Lophotrochozoa</taxon>
        <taxon>Mollusca</taxon>
        <taxon>Gastropoda</taxon>
        <taxon>Heterobranchia</taxon>
        <taxon>Euthyneura</taxon>
        <taxon>Panpulmonata</taxon>
        <taxon>Sacoglossa</taxon>
        <taxon>Placobranchoidea</taxon>
        <taxon>Plakobranchidae</taxon>
        <taxon>Elysia</taxon>
    </lineage>
</organism>
<evidence type="ECO:0000256" key="2">
    <source>
        <dbReference type="ARBA" id="ARBA00022692"/>
    </source>
</evidence>
<dbReference type="EMBL" id="BMAT01009167">
    <property type="protein sequence ID" value="GFS00140.1"/>
    <property type="molecule type" value="Genomic_DNA"/>
</dbReference>
<evidence type="ECO:0000313" key="10">
    <source>
        <dbReference type="Proteomes" id="UP000762676"/>
    </source>
</evidence>
<dbReference type="InterPro" id="IPR006029">
    <property type="entry name" value="Neurotrans-gated_channel_TM"/>
</dbReference>
<evidence type="ECO:0000259" key="7">
    <source>
        <dbReference type="Pfam" id="PF02931"/>
    </source>
</evidence>
<keyword evidence="4 6" id="KW-0472">Membrane</keyword>
<feature type="transmembrane region" description="Helical" evidence="6">
    <location>
        <begin position="271"/>
        <end position="289"/>
    </location>
</feature>
<dbReference type="GO" id="GO:0004888">
    <property type="term" value="F:transmembrane signaling receptor activity"/>
    <property type="evidence" value="ECO:0007669"/>
    <property type="project" value="InterPro"/>
</dbReference>
<dbReference type="SUPFAM" id="SSF90112">
    <property type="entry name" value="Neurotransmitter-gated ion-channel transmembrane pore"/>
    <property type="match status" value="1"/>
</dbReference>
<dbReference type="Pfam" id="PF02932">
    <property type="entry name" value="Neur_chan_memb"/>
    <property type="match status" value="1"/>
</dbReference>
<name>A0AAV4HQV1_9GAST</name>
<dbReference type="CDD" id="cd19051">
    <property type="entry name" value="LGIC_TM_cation"/>
    <property type="match status" value="1"/>
</dbReference>
<comment type="caution">
    <text evidence="9">The sequence shown here is derived from an EMBL/GenBank/DDBJ whole genome shotgun (WGS) entry which is preliminary data.</text>
</comment>
<feature type="domain" description="Neurotransmitter-gated ion-channel ligand-binding" evidence="7">
    <location>
        <begin position="39"/>
        <end position="95"/>
    </location>
</feature>
<evidence type="ECO:0000256" key="5">
    <source>
        <dbReference type="SAM" id="MobiDB-lite"/>
    </source>
</evidence>
<feature type="transmembrane region" description="Helical" evidence="6">
    <location>
        <begin position="410"/>
        <end position="432"/>
    </location>
</feature>
<evidence type="ECO:0000256" key="4">
    <source>
        <dbReference type="ARBA" id="ARBA00023136"/>
    </source>
</evidence>
<evidence type="ECO:0000256" key="6">
    <source>
        <dbReference type="SAM" id="Phobius"/>
    </source>
</evidence>
<keyword evidence="10" id="KW-1185">Reference proteome</keyword>
<dbReference type="GO" id="GO:0005230">
    <property type="term" value="F:extracellular ligand-gated monoatomic ion channel activity"/>
    <property type="evidence" value="ECO:0007669"/>
    <property type="project" value="InterPro"/>
</dbReference>
<dbReference type="InterPro" id="IPR036734">
    <property type="entry name" value="Neur_chan_lig-bd_sf"/>
</dbReference>
<evidence type="ECO:0000256" key="1">
    <source>
        <dbReference type="ARBA" id="ARBA00004141"/>
    </source>
</evidence>
<dbReference type="PANTHER" id="PTHR18945">
    <property type="entry name" value="NEUROTRANSMITTER GATED ION CHANNEL"/>
    <property type="match status" value="1"/>
</dbReference>
<dbReference type="Gene3D" id="1.20.58.390">
    <property type="entry name" value="Neurotransmitter-gated ion-channel transmembrane domain"/>
    <property type="match status" value="1"/>
</dbReference>
<gene>
    <name evidence="9" type="ORF">ElyMa_004546800</name>
</gene>
<protein>
    <submittedName>
        <fullName evidence="9">Neuronal acetylcholine receptor subunit alpha-6</fullName>
    </submittedName>
</protein>
<evidence type="ECO:0000259" key="8">
    <source>
        <dbReference type="Pfam" id="PF02932"/>
    </source>
</evidence>
<feature type="transmembrane region" description="Helical" evidence="6">
    <location>
        <begin position="213"/>
        <end position="235"/>
    </location>
</feature>
<feature type="transmembrane region" description="Helical" evidence="6">
    <location>
        <begin position="241"/>
        <end position="259"/>
    </location>
</feature>
<dbReference type="InterPro" id="IPR006201">
    <property type="entry name" value="Neur_channel"/>
</dbReference>
<accession>A0AAV4HQV1</accession>
<keyword evidence="2 6" id="KW-0812">Transmembrane</keyword>
<dbReference type="InterPro" id="IPR038050">
    <property type="entry name" value="Neuro_actylchol_rec"/>
</dbReference>
<dbReference type="CDD" id="cd18989">
    <property type="entry name" value="LGIC_ECD_cation"/>
    <property type="match status" value="1"/>
</dbReference>
<proteinExistence type="predicted"/>
<keyword evidence="9" id="KW-0675">Receptor</keyword>
<dbReference type="AlphaFoldDB" id="A0AAV4HQV1"/>
<dbReference type="Pfam" id="PF02931">
    <property type="entry name" value="Neur_chan_LBD"/>
    <property type="match status" value="1"/>
</dbReference>